<evidence type="ECO:0000313" key="2">
    <source>
        <dbReference type="Proteomes" id="UP000805193"/>
    </source>
</evidence>
<name>A0AC60Q510_IXOPE</name>
<proteinExistence type="predicted"/>
<organism evidence="1 2">
    <name type="scientific">Ixodes persulcatus</name>
    <name type="common">Taiga tick</name>
    <dbReference type="NCBI Taxonomy" id="34615"/>
    <lineage>
        <taxon>Eukaryota</taxon>
        <taxon>Metazoa</taxon>
        <taxon>Ecdysozoa</taxon>
        <taxon>Arthropoda</taxon>
        <taxon>Chelicerata</taxon>
        <taxon>Arachnida</taxon>
        <taxon>Acari</taxon>
        <taxon>Parasitiformes</taxon>
        <taxon>Ixodida</taxon>
        <taxon>Ixodoidea</taxon>
        <taxon>Ixodidae</taxon>
        <taxon>Ixodinae</taxon>
        <taxon>Ixodes</taxon>
    </lineage>
</organism>
<keyword evidence="2" id="KW-1185">Reference proteome</keyword>
<dbReference type="EMBL" id="JABSTQ010009563">
    <property type="protein sequence ID" value="KAG0428097.1"/>
    <property type="molecule type" value="Genomic_DNA"/>
</dbReference>
<gene>
    <name evidence="1" type="ORF">HPB47_024896</name>
</gene>
<accession>A0AC60Q510</accession>
<dbReference type="Proteomes" id="UP000805193">
    <property type="component" value="Unassembled WGS sequence"/>
</dbReference>
<sequence>MPTANCCRHYDEGHVGEIKSPLHFNDNLSVPPADSSQKNRLFKIRPLLELLLPKFECPRECLPVDEQAHFNAHSHNAPRFVTYNGGRFSDVTRLLEHVSKPVYTLILHVGTNDVARNNAVTSLDRLHQLLVDVRSARRETECIYISLVLPWSVNCHLR</sequence>
<comment type="caution">
    <text evidence="1">The sequence shown here is derived from an EMBL/GenBank/DDBJ whole genome shotgun (WGS) entry which is preliminary data.</text>
</comment>
<reference evidence="1 2" key="1">
    <citation type="journal article" date="2020" name="Cell">
        <title>Large-Scale Comparative Analyses of Tick Genomes Elucidate Their Genetic Diversity and Vector Capacities.</title>
        <authorList>
            <consortium name="Tick Genome and Microbiome Consortium (TIGMIC)"/>
            <person name="Jia N."/>
            <person name="Wang J."/>
            <person name="Shi W."/>
            <person name="Du L."/>
            <person name="Sun Y."/>
            <person name="Zhan W."/>
            <person name="Jiang J.F."/>
            <person name="Wang Q."/>
            <person name="Zhang B."/>
            <person name="Ji P."/>
            <person name="Bell-Sakyi L."/>
            <person name="Cui X.M."/>
            <person name="Yuan T.T."/>
            <person name="Jiang B.G."/>
            <person name="Yang W.F."/>
            <person name="Lam T.T."/>
            <person name="Chang Q.C."/>
            <person name="Ding S.J."/>
            <person name="Wang X.J."/>
            <person name="Zhu J.G."/>
            <person name="Ruan X.D."/>
            <person name="Zhao L."/>
            <person name="Wei J.T."/>
            <person name="Ye R.Z."/>
            <person name="Que T.C."/>
            <person name="Du C.H."/>
            <person name="Zhou Y.H."/>
            <person name="Cheng J.X."/>
            <person name="Dai P.F."/>
            <person name="Guo W.B."/>
            <person name="Han X.H."/>
            <person name="Huang E.J."/>
            <person name="Li L.F."/>
            <person name="Wei W."/>
            <person name="Gao Y.C."/>
            <person name="Liu J.Z."/>
            <person name="Shao H.Z."/>
            <person name="Wang X."/>
            <person name="Wang C.C."/>
            <person name="Yang T.C."/>
            <person name="Huo Q.B."/>
            <person name="Li W."/>
            <person name="Chen H.Y."/>
            <person name="Chen S.E."/>
            <person name="Zhou L.G."/>
            <person name="Ni X.B."/>
            <person name="Tian J.H."/>
            <person name="Sheng Y."/>
            <person name="Liu T."/>
            <person name="Pan Y.S."/>
            <person name="Xia L.Y."/>
            <person name="Li J."/>
            <person name="Zhao F."/>
            <person name="Cao W.C."/>
        </authorList>
    </citation>
    <scope>NUCLEOTIDE SEQUENCE [LARGE SCALE GENOMIC DNA]</scope>
    <source>
        <strain evidence="1">Iper-2018</strain>
    </source>
</reference>
<evidence type="ECO:0000313" key="1">
    <source>
        <dbReference type="EMBL" id="KAG0428097.1"/>
    </source>
</evidence>
<protein>
    <submittedName>
        <fullName evidence="1">Uncharacterized protein</fullName>
    </submittedName>
</protein>